<evidence type="ECO:0000256" key="6">
    <source>
        <dbReference type="ARBA" id="ARBA00032897"/>
    </source>
</evidence>
<evidence type="ECO:0000256" key="5">
    <source>
        <dbReference type="ARBA" id="ARBA00022840"/>
    </source>
</evidence>
<dbReference type="EMBL" id="NGKW01000003">
    <property type="protein sequence ID" value="OTN93628.1"/>
    <property type="molecule type" value="Genomic_DNA"/>
</dbReference>
<evidence type="ECO:0000256" key="2">
    <source>
        <dbReference type="ARBA" id="ARBA00011963"/>
    </source>
</evidence>
<evidence type="ECO:0000256" key="8">
    <source>
        <dbReference type="SAM" id="MobiDB-lite"/>
    </source>
</evidence>
<dbReference type="InterPro" id="IPR010488">
    <property type="entry name" value="Zeta_toxin_domain"/>
</dbReference>
<evidence type="ECO:0000259" key="9">
    <source>
        <dbReference type="Pfam" id="PF06414"/>
    </source>
</evidence>
<sequence length="322" mass="37426">MMDDLFAYSEEQYCAIFEDLIEDLTYSMNPTKNPQAYILGGQSGAGKSTLHKLILEEMQGNIITIDNDTFKPLHPNYDQLAEKIGVEVTEYVKPFSNRLTNELIDYLSDQKYNLIIEGTLRTTETPIKTNTQLKNKGYSTNLYVIATQSELSYLSTLERYLDMYLEEPETARATPKVIHDEIVKAIPGNLETLYNHHIFNEIKVLTRQGELLYSMHSTPLKSPKSVLEEKLTCVLNMDQREKIYGRLEKKVQRIKEKAVIENKILMEIETRVASYKNLRRDMIKPKQTILQKEIEQAKMEQEKLLKHRLPSTNKEKTKTKRL</sequence>
<proteinExistence type="inferred from homology"/>
<gene>
    <name evidence="10" type="ORF">A5810_001504</name>
</gene>
<evidence type="ECO:0000256" key="4">
    <source>
        <dbReference type="ARBA" id="ARBA00022741"/>
    </source>
</evidence>
<dbReference type="GO" id="GO:0016301">
    <property type="term" value="F:kinase activity"/>
    <property type="evidence" value="ECO:0007669"/>
    <property type="project" value="InterPro"/>
</dbReference>
<dbReference type="Pfam" id="PF06414">
    <property type="entry name" value="Zeta_toxin"/>
    <property type="match status" value="1"/>
</dbReference>
<evidence type="ECO:0000313" key="10">
    <source>
        <dbReference type="EMBL" id="OTN93628.1"/>
    </source>
</evidence>
<dbReference type="InterPro" id="IPR027417">
    <property type="entry name" value="P-loop_NTPase"/>
</dbReference>
<comment type="catalytic activity">
    <reaction evidence="7">
        <text>UDP-N-acetyl-alpha-D-glucosamine + ATP = UDP-N-acetyl-alpha-D-glucosamine 3'-phosphate + ADP + H(+)</text>
        <dbReference type="Rhea" id="RHEA:32671"/>
        <dbReference type="ChEBI" id="CHEBI:15378"/>
        <dbReference type="ChEBI" id="CHEBI:30616"/>
        <dbReference type="ChEBI" id="CHEBI:57705"/>
        <dbReference type="ChEBI" id="CHEBI:64353"/>
        <dbReference type="ChEBI" id="CHEBI:456216"/>
        <dbReference type="EC" id="2.7.1.176"/>
    </reaction>
</comment>
<dbReference type="Gene3D" id="3.40.50.300">
    <property type="entry name" value="P-loop containing nucleotide triphosphate hydrolases"/>
    <property type="match status" value="1"/>
</dbReference>
<keyword evidence="3" id="KW-1277">Toxin-antitoxin system</keyword>
<dbReference type="EC" id="2.7.1.176" evidence="2"/>
<comment type="similarity">
    <text evidence="1">Belongs to the zeta toxin family.</text>
</comment>
<keyword evidence="4" id="KW-0547">Nucleotide-binding</keyword>
<comment type="caution">
    <text evidence="10">The sequence shown here is derived from an EMBL/GenBank/DDBJ whole genome shotgun (WGS) entry which is preliminary data.</text>
</comment>
<feature type="region of interest" description="Disordered" evidence="8">
    <location>
        <begin position="303"/>
        <end position="322"/>
    </location>
</feature>
<accession>A0A242BE48</accession>
<name>A0A242BE48_ENTFC</name>
<dbReference type="SUPFAM" id="SSF48065">
    <property type="entry name" value="DBL homology domain (DH-domain)"/>
    <property type="match status" value="1"/>
</dbReference>
<dbReference type="InterPro" id="IPR035899">
    <property type="entry name" value="DBL_dom_sf"/>
</dbReference>
<dbReference type="Proteomes" id="UP000194885">
    <property type="component" value="Unassembled WGS sequence"/>
</dbReference>
<protein>
    <recommendedName>
        <fullName evidence="6">UDP-N-acetylglucosamine kinase</fullName>
        <ecNumber evidence="2">2.7.1.176</ecNumber>
    </recommendedName>
    <alternativeName>
        <fullName evidence="6">UDP-N-acetylglucosamine kinase</fullName>
    </alternativeName>
</protein>
<feature type="domain" description="Zeta toxin" evidence="9">
    <location>
        <begin position="28"/>
        <end position="214"/>
    </location>
</feature>
<evidence type="ECO:0000256" key="3">
    <source>
        <dbReference type="ARBA" id="ARBA00022649"/>
    </source>
</evidence>
<dbReference type="RefSeq" id="WP_086323347.1">
    <property type="nucleotide sequence ID" value="NZ_NGKW01000003.1"/>
</dbReference>
<reference evidence="10 11" key="1">
    <citation type="submission" date="2017-05" db="EMBL/GenBank/DDBJ databases">
        <title>The Genome Sequence of Enterococcus faecium 7H8_DIV0219.</title>
        <authorList>
            <consortium name="The Broad Institute Genomics Platform"/>
            <consortium name="The Broad Institute Genomic Center for Infectious Diseases"/>
            <person name="Earl A."/>
            <person name="Manson A."/>
            <person name="Schwartman J."/>
            <person name="Gilmore M."/>
            <person name="Abouelleil A."/>
            <person name="Cao P."/>
            <person name="Chapman S."/>
            <person name="Cusick C."/>
            <person name="Shea T."/>
            <person name="Young S."/>
            <person name="Neafsey D."/>
            <person name="Nusbaum C."/>
            <person name="Birren B."/>
        </authorList>
    </citation>
    <scope>NUCLEOTIDE SEQUENCE [LARGE SCALE GENOMIC DNA]</scope>
    <source>
        <strain evidence="10 11">7H8_DIV0219</strain>
    </source>
</reference>
<dbReference type="AlphaFoldDB" id="A0A242BE48"/>
<keyword evidence="5" id="KW-0067">ATP-binding</keyword>
<dbReference type="GO" id="GO:0005524">
    <property type="term" value="F:ATP binding"/>
    <property type="evidence" value="ECO:0007669"/>
    <property type="project" value="UniProtKB-KW"/>
</dbReference>
<organism evidence="10 11">
    <name type="scientific">Enterococcus faecium</name>
    <name type="common">Streptococcus faecium</name>
    <dbReference type="NCBI Taxonomy" id="1352"/>
    <lineage>
        <taxon>Bacteria</taxon>
        <taxon>Bacillati</taxon>
        <taxon>Bacillota</taxon>
        <taxon>Bacilli</taxon>
        <taxon>Lactobacillales</taxon>
        <taxon>Enterococcaceae</taxon>
        <taxon>Enterococcus</taxon>
    </lineage>
</organism>
<evidence type="ECO:0000256" key="1">
    <source>
        <dbReference type="ARBA" id="ARBA00009104"/>
    </source>
</evidence>
<evidence type="ECO:0000313" key="11">
    <source>
        <dbReference type="Proteomes" id="UP000194885"/>
    </source>
</evidence>
<dbReference type="SUPFAM" id="SSF52540">
    <property type="entry name" value="P-loop containing nucleoside triphosphate hydrolases"/>
    <property type="match status" value="1"/>
</dbReference>
<evidence type="ECO:0000256" key="7">
    <source>
        <dbReference type="ARBA" id="ARBA00048178"/>
    </source>
</evidence>